<dbReference type="EMBL" id="NRSZ01000392">
    <property type="protein sequence ID" value="PNY27519.1"/>
    <property type="molecule type" value="Genomic_DNA"/>
</dbReference>
<accession>A0A2K3QJ37</accession>
<reference evidence="2 3" key="1">
    <citation type="submission" date="2017-08" db="EMBL/GenBank/DDBJ databases">
        <title>Harnessing the power of phylogenomics to disentangle the directionality and signatures of interkingdom host jumping in the parasitic fungal genus Tolypocladium.</title>
        <authorList>
            <person name="Quandt C.A."/>
            <person name="Patterson W."/>
            <person name="Spatafora J.W."/>
        </authorList>
    </citation>
    <scope>NUCLEOTIDE SEQUENCE [LARGE SCALE GENOMIC DNA]</scope>
    <source>
        <strain evidence="2 3">CBS 113982</strain>
    </source>
</reference>
<dbReference type="AlphaFoldDB" id="A0A2K3QJ37"/>
<keyword evidence="1" id="KW-1133">Transmembrane helix</keyword>
<evidence type="ECO:0000256" key="1">
    <source>
        <dbReference type="SAM" id="Phobius"/>
    </source>
</evidence>
<dbReference type="Proteomes" id="UP000236621">
    <property type="component" value="Unassembled WGS sequence"/>
</dbReference>
<comment type="caution">
    <text evidence="2">The sequence shown here is derived from an EMBL/GenBank/DDBJ whole genome shotgun (WGS) entry which is preliminary data.</text>
</comment>
<protein>
    <submittedName>
        <fullName evidence="2">Uncharacterized protein</fullName>
    </submittedName>
</protein>
<name>A0A2K3QJ37_9HYPO</name>
<sequence>MSWTRDDGYDAFKRAAYHYDASSSRQWSLRVWDVTDENPESGWYWDTSPGCLRGKADLRIVFSPLHTPRQDSLHNFLELFRILGVPSDFTTENLQSVAHSFSRRTDADGCCSWFSFLYKNISIKQGHDNLPEVDQQAPSFGHGASTLPQADYSWLVSSFFLRVHDDGRVVLVCFGAPPEVRRRIEGFLDSGKWHHVKTNPYVLFDLVLEGLYKEVDEMVWNMNTIFGPLEHSILELAHTKEYGQLSSKISFAALHNCAKHIIYLGEGLEACMLLVDAALANSEGVLQDPGDESSAETRARVLQQLKECLRYRRSLFRSTQLRLASLQKRIDNTITLAFNVVTQKDSMVMTRDSSVMKMIAAITMIFLPTTGVAAVAGSQLLVSNWHEDQGSWSIMITPLFWLTWWISIPVTVVVVVLAFLWHWWAHSDQPHAQGWRLLGKPAAFARNSRRGYEPEAGCCPRS</sequence>
<feature type="transmembrane region" description="Helical" evidence="1">
    <location>
        <begin position="359"/>
        <end position="382"/>
    </location>
</feature>
<evidence type="ECO:0000313" key="2">
    <source>
        <dbReference type="EMBL" id="PNY27519.1"/>
    </source>
</evidence>
<organism evidence="2 3">
    <name type="scientific">Tolypocladium capitatum</name>
    <dbReference type="NCBI Taxonomy" id="45235"/>
    <lineage>
        <taxon>Eukaryota</taxon>
        <taxon>Fungi</taxon>
        <taxon>Dikarya</taxon>
        <taxon>Ascomycota</taxon>
        <taxon>Pezizomycotina</taxon>
        <taxon>Sordariomycetes</taxon>
        <taxon>Hypocreomycetidae</taxon>
        <taxon>Hypocreales</taxon>
        <taxon>Ophiocordycipitaceae</taxon>
        <taxon>Tolypocladium</taxon>
    </lineage>
</organism>
<feature type="transmembrane region" description="Helical" evidence="1">
    <location>
        <begin position="402"/>
        <end position="424"/>
    </location>
</feature>
<dbReference type="OrthoDB" id="5392974at2759"/>
<evidence type="ECO:0000313" key="3">
    <source>
        <dbReference type="Proteomes" id="UP000236621"/>
    </source>
</evidence>
<proteinExistence type="predicted"/>
<gene>
    <name evidence="2" type="ORF">TCAP_02556</name>
</gene>
<keyword evidence="1" id="KW-0812">Transmembrane</keyword>
<keyword evidence="1" id="KW-0472">Membrane</keyword>
<dbReference type="Gene3D" id="1.20.58.340">
    <property type="entry name" value="Magnesium transport protein CorA, transmembrane region"/>
    <property type="match status" value="1"/>
</dbReference>
<keyword evidence="3" id="KW-1185">Reference proteome</keyword>